<dbReference type="PANTHER" id="PTHR42646">
    <property type="entry name" value="FLAP ENDONUCLEASE XNI"/>
    <property type="match status" value="1"/>
</dbReference>
<dbReference type="Pfam" id="PF02739">
    <property type="entry name" value="5_3_exonuc_N"/>
    <property type="match status" value="1"/>
</dbReference>
<evidence type="ECO:0000256" key="2">
    <source>
        <dbReference type="ARBA" id="ARBA00022801"/>
    </source>
</evidence>
<dbReference type="AlphaFoldDB" id="B9TBG6"/>
<dbReference type="GO" id="GO:0003677">
    <property type="term" value="F:DNA binding"/>
    <property type="evidence" value="ECO:0007669"/>
    <property type="project" value="InterPro"/>
</dbReference>
<organism evidence="5 6">
    <name type="scientific">Ricinus communis</name>
    <name type="common">Castor bean</name>
    <dbReference type="NCBI Taxonomy" id="3988"/>
    <lineage>
        <taxon>Eukaryota</taxon>
        <taxon>Viridiplantae</taxon>
        <taxon>Streptophyta</taxon>
        <taxon>Embryophyta</taxon>
        <taxon>Tracheophyta</taxon>
        <taxon>Spermatophyta</taxon>
        <taxon>Magnoliopsida</taxon>
        <taxon>eudicotyledons</taxon>
        <taxon>Gunneridae</taxon>
        <taxon>Pentapetalae</taxon>
        <taxon>rosids</taxon>
        <taxon>fabids</taxon>
        <taxon>Malpighiales</taxon>
        <taxon>Euphorbiaceae</taxon>
        <taxon>Acalyphoideae</taxon>
        <taxon>Acalypheae</taxon>
        <taxon>Ricinus</taxon>
    </lineage>
</organism>
<gene>
    <name evidence="5" type="ORF">RCOM_0413950</name>
</gene>
<dbReference type="GO" id="GO:0008409">
    <property type="term" value="F:5'-3' exonuclease activity"/>
    <property type="evidence" value="ECO:0007669"/>
    <property type="project" value="InterPro"/>
</dbReference>
<evidence type="ECO:0000256" key="1">
    <source>
        <dbReference type="ARBA" id="ARBA00022722"/>
    </source>
</evidence>
<dbReference type="HAMAP" id="MF_00274">
    <property type="entry name" value="DNA_YbaB_EbfC"/>
    <property type="match status" value="1"/>
</dbReference>
<dbReference type="InterPro" id="IPR036894">
    <property type="entry name" value="YbaB-like_sf"/>
</dbReference>
<keyword evidence="2" id="KW-0378">Hydrolase</keyword>
<dbReference type="CDD" id="cd09899">
    <property type="entry name" value="H3TH_T4-like"/>
    <property type="match status" value="1"/>
</dbReference>
<dbReference type="InterPro" id="IPR004401">
    <property type="entry name" value="YbaB/EbfC"/>
</dbReference>
<reference evidence="6" key="1">
    <citation type="journal article" date="2010" name="Nat. Biotechnol.">
        <title>Draft genome sequence of the oilseed species Ricinus communis.</title>
        <authorList>
            <person name="Chan A.P."/>
            <person name="Crabtree J."/>
            <person name="Zhao Q."/>
            <person name="Lorenzi H."/>
            <person name="Orvis J."/>
            <person name="Puiu D."/>
            <person name="Melake-Berhan A."/>
            <person name="Jones K.M."/>
            <person name="Redman J."/>
            <person name="Chen G."/>
            <person name="Cahoon E.B."/>
            <person name="Gedil M."/>
            <person name="Stanke M."/>
            <person name="Haas B.J."/>
            <person name="Wortman J.R."/>
            <person name="Fraser-Liggett C.M."/>
            <person name="Ravel J."/>
            <person name="Rabinowicz P.D."/>
        </authorList>
    </citation>
    <scope>NUCLEOTIDE SEQUENCE [LARGE SCALE GENOMIC DNA]</scope>
    <source>
        <strain evidence="6">cv. Hale</strain>
    </source>
</reference>
<dbReference type="InParanoid" id="B9TBG6"/>
<dbReference type="SUPFAM" id="SSF82607">
    <property type="entry name" value="YbaB-like"/>
    <property type="match status" value="1"/>
</dbReference>
<dbReference type="Pfam" id="PF02575">
    <property type="entry name" value="YbaB_DNA_bd"/>
    <property type="match status" value="1"/>
</dbReference>
<dbReference type="NCBIfam" id="TIGR00103">
    <property type="entry name" value="DNA_YbaB_EbfC"/>
    <property type="match status" value="1"/>
</dbReference>
<dbReference type="SUPFAM" id="SSF47807">
    <property type="entry name" value="5' to 3' exonuclease, C-terminal subdomain"/>
    <property type="match status" value="1"/>
</dbReference>
<dbReference type="InterPro" id="IPR038969">
    <property type="entry name" value="FEN"/>
</dbReference>
<evidence type="ECO:0000256" key="3">
    <source>
        <dbReference type="SAM" id="Coils"/>
    </source>
</evidence>
<keyword evidence="6" id="KW-1185">Reference proteome</keyword>
<dbReference type="PANTHER" id="PTHR42646:SF2">
    <property type="entry name" value="5'-3' EXONUCLEASE FAMILY PROTEIN"/>
    <property type="match status" value="1"/>
</dbReference>
<dbReference type="InterPro" id="IPR036279">
    <property type="entry name" value="5-3_exonuclease_C_sf"/>
</dbReference>
<dbReference type="Gene3D" id="3.40.50.1010">
    <property type="entry name" value="5'-nuclease"/>
    <property type="match status" value="1"/>
</dbReference>
<dbReference type="Gene3D" id="1.10.150.20">
    <property type="entry name" value="5' to 3' exonuclease, C-terminal subdomain"/>
    <property type="match status" value="1"/>
</dbReference>
<dbReference type="STRING" id="3988.B9TBG6"/>
<accession>B9TBG6</accession>
<dbReference type="Gene3D" id="3.30.1310.10">
    <property type="entry name" value="Nucleoid-associated protein YbaB-like domain"/>
    <property type="match status" value="1"/>
</dbReference>
<protein>
    <submittedName>
        <fullName evidence="5">DNA polymerase I, putative</fullName>
    </submittedName>
</protein>
<keyword evidence="3" id="KW-0175">Coiled coil</keyword>
<evidence type="ECO:0000313" key="5">
    <source>
        <dbReference type="EMBL" id="EEF26798.1"/>
    </source>
</evidence>
<keyword evidence="1" id="KW-0540">Nuclease</keyword>
<dbReference type="CDD" id="cd09860">
    <property type="entry name" value="PIN_T4-like"/>
    <property type="match status" value="1"/>
</dbReference>
<dbReference type="Proteomes" id="UP000008311">
    <property type="component" value="Unassembled WGS sequence"/>
</dbReference>
<feature type="domain" description="5'-3' exonuclease" evidence="4">
    <location>
        <begin position="1"/>
        <end position="264"/>
    </location>
</feature>
<proteinExistence type="inferred from homology"/>
<sequence>MHARLTDANALGFAEYYLRQKAENANLANHAIAGFLEHIRGRLRYDPTVIPIIIWDGRAQWRYDLLPTYKSGRHRTPEQRADRAAYEPQRLHIRHALRFFPVIQILHPGAEADDVAYGLSHQLAAQGHLVDLHTSDTDWMQTVGPRVRWVNARKAAQVIELEGFARATGFATPALYAQGKALAGDDTDDIIGVPGVAMGRASALIAKYGDVAGVLHAAEDVFTFSQEPKYYRHLMLPEVREQVRKNLPLVDLSLAPPLKGADIQVEVGAFEELELAEFFASHGMAGYLADNEWPKWLRALSNPLSRSDVLSNITELQKRINSAQKEISATTFEGKAANGLVKVQTDGNGQVKRVTFDEGLKGEDLETLADLVVVAMNDANTQKEAFAKSKLAGMATGLLPLGMSIPGLG</sequence>
<evidence type="ECO:0000313" key="6">
    <source>
        <dbReference type="Proteomes" id="UP000008311"/>
    </source>
</evidence>
<dbReference type="InterPro" id="IPR002421">
    <property type="entry name" value="5-3_exonuclease"/>
</dbReference>
<dbReference type="GO" id="GO:0033567">
    <property type="term" value="P:DNA replication, Okazaki fragment processing"/>
    <property type="evidence" value="ECO:0000318"/>
    <property type="project" value="GO_Central"/>
</dbReference>
<dbReference type="SUPFAM" id="SSF88723">
    <property type="entry name" value="PIN domain-like"/>
    <property type="match status" value="1"/>
</dbReference>
<dbReference type="EMBL" id="EQ976489">
    <property type="protein sequence ID" value="EEF26798.1"/>
    <property type="molecule type" value="Genomic_DNA"/>
</dbReference>
<dbReference type="InterPro" id="IPR020046">
    <property type="entry name" value="5-3_exonucl_a-hlix_arch_N"/>
</dbReference>
<dbReference type="InterPro" id="IPR029060">
    <property type="entry name" value="PIN-like_dom_sf"/>
</dbReference>
<dbReference type="SMART" id="SM00475">
    <property type="entry name" value="53EXOc"/>
    <property type="match status" value="1"/>
</dbReference>
<evidence type="ECO:0000259" key="4">
    <source>
        <dbReference type="SMART" id="SM00475"/>
    </source>
</evidence>
<feature type="coiled-coil region" evidence="3">
    <location>
        <begin position="306"/>
        <end position="333"/>
    </location>
</feature>
<name>B9TBG6_RICCO</name>
<dbReference type="GO" id="GO:0017108">
    <property type="term" value="F:5'-flap endonuclease activity"/>
    <property type="evidence" value="ECO:0000318"/>
    <property type="project" value="GO_Central"/>
</dbReference>